<feature type="compositionally biased region" description="Low complexity" evidence="1">
    <location>
        <begin position="134"/>
        <end position="149"/>
    </location>
</feature>
<protein>
    <submittedName>
        <fullName evidence="3">Uncharacterized protein</fullName>
    </submittedName>
</protein>
<feature type="chain" id="PRO_5031054351" evidence="2">
    <location>
        <begin position="24"/>
        <end position="296"/>
    </location>
</feature>
<reference evidence="3 4" key="1">
    <citation type="submission" date="2020-08" db="EMBL/GenBank/DDBJ databases">
        <title>Genomic Encyclopedia of Type Strains, Phase IV (KMG-IV): sequencing the most valuable type-strain genomes for metagenomic binning, comparative biology and taxonomic classification.</title>
        <authorList>
            <person name="Goeker M."/>
        </authorList>
    </citation>
    <scope>NUCLEOTIDE SEQUENCE [LARGE SCALE GENOMIC DNA]</scope>
    <source>
        <strain evidence="3 4">DSM 103725</strain>
    </source>
</reference>
<evidence type="ECO:0000256" key="2">
    <source>
        <dbReference type="SAM" id="SignalP"/>
    </source>
</evidence>
<evidence type="ECO:0000256" key="1">
    <source>
        <dbReference type="SAM" id="MobiDB-lite"/>
    </source>
</evidence>
<feature type="compositionally biased region" description="Low complexity" evidence="1">
    <location>
        <begin position="32"/>
        <end position="51"/>
    </location>
</feature>
<sequence length="296" mass="32909">MMFRPNPAVRWCLLSLALCLLFAAPTERRGSAAHAAEPPATSTTPAATESPAKPPAVTGLPKDLNDLTREELIALVKDLTLQNQVMAVSLAEQRQALEDAAPDLQARIDWQARTIERLRGKLAKAEAQLEQAKTDAATQTPTPGQTPADPKNPDAAPESSAAWEYRFAYEFGLIRTSGSGKTILRDENGKRQRHEFDYSEYRRDAIWANVFLRNDSETPMRFSGIIELQGDKPFGNKQPRERLGNKAFRTPLLQPGEVFQLSEDEIFTERPWKVDIIEITEVNAYEEPAEPAPDAG</sequence>
<keyword evidence="2" id="KW-0732">Signal</keyword>
<feature type="signal peptide" evidence="2">
    <location>
        <begin position="1"/>
        <end position="23"/>
    </location>
</feature>
<dbReference type="EMBL" id="JACHGY010000001">
    <property type="protein sequence ID" value="MBB6431496.1"/>
    <property type="molecule type" value="Genomic_DNA"/>
</dbReference>
<accession>A0A7X0HB50</accession>
<proteinExistence type="predicted"/>
<feature type="region of interest" description="Disordered" evidence="1">
    <location>
        <begin position="32"/>
        <end position="63"/>
    </location>
</feature>
<dbReference type="AlphaFoldDB" id="A0A7X0HB50"/>
<dbReference type="Proteomes" id="UP000541810">
    <property type="component" value="Unassembled WGS sequence"/>
</dbReference>
<gene>
    <name evidence="3" type="ORF">HNQ40_003302</name>
</gene>
<name>A0A7X0HB50_9BACT</name>
<evidence type="ECO:0000313" key="4">
    <source>
        <dbReference type="Proteomes" id="UP000541810"/>
    </source>
</evidence>
<organism evidence="3 4">
    <name type="scientific">Algisphaera agarilytica</name>
    <dbReference type="NCBI Taxonomy" id="1385975"/>
    <lineage>
        <taxon>Bacteria</taxon>
        <taxon>Pseudomonadati</taxon>
        <taxon>Planctomycetota</taxon>
        <taxon>Phycisphaerae</taxon>
        <taxon>Phycisphaerales</taxon>
        <taxon>Phycisphaeraceae</taxon>
        <taxon>Algisphaera</taxon>
    </lineage>
</organism>
<comment type="caution">
    <text evidence="3">The sequence shown here is derived from an EMBL/GenBank/DDBJ whole genome shotgun (WGS) entry which is preliminary data.</text>
</comment>
<feature type="region of interest" description="Disordered" evidence="1">
    <location>
        <begin position="126"/>
        <end position="159"/>
    </location>
</feature>
<evidence type="ECO:0000313" key="3">
    <source>
        <dbReference type="EMBL" id="MBB6431496.1"/>
    </source>
</evidence>
<keyword evidence="4" id="KW-1185">Reference proteome</keyword>
<dbReference type="RefSeq" id="WP_184678960.1">
    <property type="nucleotide sequence ID" value="NZ_JACHGY010000001.1"/>
</dbReference>